<dbReference type="Proteomes" id="UP000770015">
    <property type="component" value="Unassembled WGS sequence"/>
</dbReference>
<feature type="compositionally biased region" description="Polar residues" evidence="1">
    <location>
        <begin position="49"/>
        <end position="59"/>
    </location>
</feature>
<comment type="caution">
    <text evidence="2">The sequence shown here is derived from an EMBL/GenBank/DDBJ whole genome shotgun (WGS) entry which is preliminary data.</text>
</comment>
<protein>
    <submittedName>
        <fullName evidence="2">Uncharacterized protein</fullName>
    </submittedName>
</protein>
<sequence length="223" mass="24019">MARGRDVVSNDLQEGASFDDEGQQQMVPTAESIVQGQDVRGSGLVRRGLTSSGGRTASGINLLPGRQPRLATVPDFREQEGHGTVPGWHGLGVEGGGPWLACHGGFDTRSDVRPCCPTWSIGPAPFPTGHKVRGAWCVGWRGPGSCGRRGRRPGGSATRRPSYPRRVLFRVLTLALQIASPSYVKIGHWQRQEMVPGRAVARGQGDRHCSSTLSCFLRTNREG</sequence>
<accession>A0A9P9AG80</accession>
<name>A0A9P9AG80_9PEZI</name>
<proteinExistence type="predicted"/>
<dbReference type="AlphaFoldDB" id="A0A9P9AG80"/>
<feature type="region of interest" description="Disordered" evidence="1">
    <location>
        <begin position="1"/>
        <end position="66"/>
    </location>
</feature>
<feature type="compositionally biased region" description="Polar residues" evidence="1">
    <location>
        <begin position="23"/>
        <end position="35"/>
    </location>
</feature>
<keyword evidence="3" id="KW-1185">Reference proteome</keyword>
<evidence type="ECO:0000256" key="1">
    <source>
        <dbReference type="SAM" id="MobiDB-lite"/>
    </source>
</evidence>
<evidence type="ECO:0000313" key="2">
    <source>
        <dbReference type="EMBL" id="KAH6696978.1"/>
    </source>
</evidence>
<gene>
    <name evidence="2" type="ORF">F5X68DRAFT_1212</name>
</gene>
<evidence type="ECO:0000313" key="3">
    <source>
        <dbReference type="Proteomes" id="UP000770015"/>
    </source>
</evidence>
<dbReference type="EMBL" id="JAGSXJ010000001">
    <property type="protein sequence ID" value="KAH6696978.1"/>
    <property type="molecule type" value="Genomic_DNA"/>
</dbReference>
<organism evidence="2 3">
    <name type="scientific">Plectosphaerella plurivora</name>
    <dbReference type="NCBI Taxonomy" id="936078"/>
    <lineage>
        <taxon>Eukaryota</taxon>
        <taxon>Fungi</taxon>
        <taxon>Dikarya</taxon>
        <taxon>Ascomycota</taxon>
        <taxon>Pezizomycotina</taxon>
        <taxon>Sordariomycetes</taxon>
        <taxon>Hypocreomycetidae</taxon>
        <taxon>Glomerellales</taxon>
        <taxon>Plectosphaerellaceae</taxon>
        <taxon>Plectosphaerella</taxon>
    </lineage>
</organism>
<reference evidence="2" key="1">
    <citation type="journal article" date="2021" name="Nat. Commun.">
        <title>Genetic determinants of endophytism in the Arabidopsis root mycobiome.</title>
        <authorList>
            <person name="Mesny F."/>
            <person name="Miyauchi S."/>
            <person name="Thiergart T."/>
            <person name="Pickel B."/>
            <person name="Atanasova L."/>
            <person name="Karlsson M."/>
            <person name="Huettel B."/>
            <person name="Barry K.W."/>
            <person name="Haridas S."/>
            <person name="Chen C."/>
            <person name="Bauer D."/>
            <person name="Andreopoulos W."/>
            <person name="Pangilinan J."/>
            <person name="LaButti K."/>
            <person name="Riley R."/>
            <person name="Lipzen A."/>
            <person name="Clum A."/>
            <person name="Drula E."/>
            <person name="Henrissat B."/>
            <person name="Kohler A."/>
            <person name="Grigoriev I.V."/>
            <person name="Martin F.M."/>
            <person name="Hacquard S."/>
        </authorList>
    </citation>
    <scope>NUCLEOTIDE SEQUENCE</scope>
    <source>
        <strain evidence="2">MPI-SDFR-AT-0117</strain>
    </source>
</reference>